<sequence>MRSFCLAVLLCLISGIRSAEINYNNATYSCSEIICDLSCKANTDLCKHIAIIGTIDETTKTFTPFKTAVILGKQFMITTVSSGFATDFNANVQMIYFPAQTNDGYLFLDRRISSTDAQLIPGDFDPHGWNDIMLIKLKTPHSNSGNSVDVAQDPEKKRPQAMARFEVARYGFVVTGSNGIVLKKDITTHSPEDCKKYFAYDETIFFDEDLMYCQSDEDAKQPPTAEQSKWLSGLPVFDTFTEKAFLVGLRSIQSSDPHRQGAFLVTKLKYHCEWIAYHDAEPCISKLFYYN</sequence>
<dbReference type="SUPFAM" id="SSF50494">
    <property type="entry name" value="Trypsin-like serine proteases"/>
    <property type="match status" value="1"/>
</dbReference>
<dbReference type="AlphaFoldDB" id="A0A7E4ZX52"/>
<protein>
    <submittedName>
        <fullName evidence="3">Peptidase S1 domain-containing protein</fullName>
    </submittedName>
</protein>
<name>A0A7E4ZX52_PANRE</name>
<dbReference type="WBParaSite" id="Pan_g22948.t1">
    <property type="protein sequence ID" value="Pan_g22948.t1"/>
    <property type="gene ID" value="Pan_g22948"/>
</dbReference>
<dbReference type="InterPro" id="IPR009003">
    <property type="entry name" value="Peptidase_S1_PA"/>
</dbReference>
<dbReference type="Proteomes" id="UP000492821">
    <property type="component" value="Unassembled WGS sequence"/>
</dbReference>
<feature type="chain" id="PRO_5028866155" evidence="1">
    <location>
        <begin position="19"/>
        <end position="291"/>
    </location>
</feature>
<accession>A0A7E4ZX52</accession>
<reference evidence="2" key="1">
    <citation type="journal article" date="2013" name="Genetics">
        <title>The draft genome and transcriptome of Panagrellus redivivus are shaped by the harsh demands of a free-living lifestyle.</title>
        <authorList>
            <person name="Srinivasan J."/>
            <person name="Dillman A.R."/>
            <person name="Macchietto M.G."/>
            <person name="Heikkinen L."/>
            <person name="Lakso M."/>
            <person name="Fracchia K.M."/>
            <person name="Antoshechkin I."/>
            <person name="Mortazavi A."/>
            <person name="Wong G."/>
            <person name="Sternberg P.W."/>
        </authorList>
    </citation>
    <scope>NUCLEOTIDE SEQUENCE [LARGE SCALE GENOMIC DNA]</scope>
    <source>
        <strain evidence="2">MT8872</strain>
    </source>
</reference>
<organism evidence="2 3">
    <name type="scientific">Panagrellus redivivus</name>
    <name type="common">Microworm</name>
    <dbReference type="NCBI Taxonomy" id="6233"/>
    <lineage>
        <taxon>Eukaryota</taxon>
        <taxon>Metazoa</taxon>
        <taxon>Ecdysozoa</taxon>
        <taxon>Nematoda</taxon>
        <taxon>Chromadorea</taxon>
        <taxon>Rhabditida</taxon>
        <taxon>Tylenchina</taxon>
        <taxon>Panagrolaimomorpha</taxon>
        <taxon>Panagrolaimoidea</taxon>
        <taxon>Panagrolaimidae</taxon>
        <taxon>Panagrellus</taxon>
    </lineage>
</organism>
<evidence type="ECO:0000313" key="3">
    <source>
        <dbReference type="WBParaSite" id="Pan_g22948.t1"/>
    </source>
</evidence>
<dbReference type="Gene3D" id="2.40.10.10">
    <property type="entry name" value="Trypsin-like serine proteases"/>
    <property type="match status" value="1"/>
</dbReference>
<keyword evidence="2" id="KW-1185">Reference proteome</keyword>
<feature type="signal peptide" evidence="1">
    <location>
        <begin position="1"/>
        <end position="18"/>
    </location>
</feature>
<proteinExistence type="predicted"/>
<dbReference type="InterPro" id="IPR043504">
    <property type="entry name" value="Peptidase_S1_PA_chymotrypsin"/>
</dbReference>
<evidence type="ECO:0000313" key="2">
    <source>
        <dbReference type="Proteomes" id="UP000492821"/>
    </source>
</evidence>
<evidence type="ECO:0000256" key="1">
    <source>
        <dbReference type="SAM" id="SignalP"/>
    </source>
</evidence>
<keyword evidence="1" id="KW-0732">Signal</keyword>
<reference evidence="3" key="2">
    <citation type="submission" date="2020-10" db="UniProtKB">
        <authorList>
            <consortium name="WormBaseParasite"/>
        </authorList>
    </citation>
    <scope>IDENTIFICATION</scope>
</reference>